<comment type="similarity">
    <text evidence="22">Belongs to the DEAD box helicase family. DDX55/SPB4 subfamily.</text>
</comment>
<dbReference type="PANTHER" id="PTHR42737:SF2">
    <property type="entry name" value="GLUTATHIONE REDUCTASE"/>
    <property type="match status" value="1"/>
</dbReference>
<keyword evidence="20" id="KW-1015">Disulfide bond</keyword>
<dbReference type="SUPFAM" id="SSF52540">
    <property type="entry name" value="P-loop containing nucleoside triphosphate hydrolases"/>
    <property type="match status" value="1"/>
</dbReference>
<keyword evidence="10 24" id="KW-0285">Flavoprotein</keyword>
<dbReference type="AlphaFoldDB" id="A0A8H6Y7P4"/>
<dbReference type="PROSITE" id="PS51194">
    <property type="entry name" value="HELICASE_CTER"/>
    <property type="match status" value="1"/>
</dbReference>
<evidence type="ECO:0000256" key="10">
    <source>
        <dbReference type="ARBA" id="ARBA00022630"/>
    </source>
</evidence>
<protein>
    <recommendedName>
        <fullName evidence="6">Glutathione reductase</fullName>
        <ecNumber evidence="5">1.8.1.7</ecNumber>
    </recommendedName>
</protein>
<evidence type="ECO:0000256" key="16">
    <source>
        <dbReference type="ARBA" id="ARBA00022857"/>
    </source>
</evidence>
<dbReference type="PANTHER" id="PTHR42737">
    <property type="entry name" value="GLUTATHIONE REDUCTASE"/>
    <property type="match status" value="1"/>
</dbReference>
<dbReference type="InterPro" id="IPR036188">
    <property type="entry name" value="FAD/NAD-bd_sf"/>
</dbReference>
<organism evidence="28 29">
    <name type="scientific">Mycena venus</name>
    <dbReference type="NCBI Taxonomy" id="2733690"/>
    <lineage>
        <taxon>Eukaryota</taxon>
        <taxon>Fungi</taxon>
        <taxon>Dikarya</taxon>
        <taxon>Basidiomycota</taxon>
        <taxon>Agaricomycotina</taxon>
        <taxon>Agaricomycetes</taxon>
        <taxon>Agaricomycetidae</taxon>
        <taxon>Agaricales</taxon>
        <taxon>Marasmiineae</taxon>
        <taxon>Mycenaceae</taxon>
        <taxon>Mycena</taxon>
    </lineage>
</organism>
<dbReference type="PROSITE" id="PS00039">
    <property type="entry name" value="DEAD_ATP_HELICASE"/>
    <property type="match status" value="1"/>
</dbReference>
<dbReference type="GO" id="GO:0005524">
    <property type="term" value="F:ATP binding"/>
    <property type="evidence" value="ECO:0007669"/>
    <property type="project" value="UniProtKB-KW"/>
</dbReference>
<dbReference type="InterPro" id="IPR000629">
    <property type="entry name" value="RNA-helicase_DEAD-box_CS"/>
</dbReference>
<dbReference type="PROSITE" id="PS00076">
    <property type="entry name" value="PYRIDINE_REDOX_1"/>
    <property type="match status" value="1"/>
</dbReference>
<comment type="similarity">
    <text evidence="4 24">Belongs to the class-I pyridine nucleotide-disulfide oxidoreductase family.</text>
</comment>
<dbReference type="SUPFAM" id="SSF55424">
    <property type="entry name" value="FAD/NAD-linked reductases, dimerisation (C-terminal) domain"/>
    <property type="match status" value="1"/>
</dbReference>
<dbReference type="GO" id="GO:0034599">
    <property type="term" value="P:cellular response to oxidative stress"/>
    <property type="evidence" value="ECO:0007669"/>
    <property type="project" value="TreeGrafter"/>
</dbReference>
<dbReference type="GO" id="GO:0003723">
    <property type="term" value="F:RNA binding"/>
    <property type="evidence" value="ECO:0007669"/>
    <property type="project" value="UniProtKB-KW"/>
</dbReference>
<evidence type="ECO:0000256" key="23">
    <source>
        <dbReference type="ARBA" id="ARBA00056905"/>
    </source>
</evidence>
<sequence>MAPATNAFGGAWSTLPTSLTPWILDVIQSMGHTQMTPVQASTIPLFMQHKDVVVEAVTGSGKTLAFVIPILERLIRRERKLRKHELGALIISPTRELATQIHSIFSLFLSAQPRPPPVDDLSDPPDPEYPDALLLISSNNSSPAQDLQRFTTSGADIVIGTPGRVEEFLLGKGKNIVNVKELEVLVLDEADRLLDLGFQTAVTRIITHLPKQRRTGLFSATMTDADALSELVRVGLRNPARIVVKVQAKKLKAAGVAGTQARETVEERRIPANLKIHYVVCHASEKLVQLTRIISSEVAEHKSSRFIVYFATGACVDYFYRILQDLLPPETALFSLHGHLPPSARTRTLAAFSDAPATATSPSVLLATDVAARGLDLPQVDIIIQFDPPSDPKAFSHRCGRTARAGRSGRAWVLLVGRETSYVDFLAIRKIPMSERPYFPGSGDQPMGLPPVREEREDEDEPVRPDDAEVPAFLGRIRKTILTDRAIHDQAAKAFVSFVRAYSKHEASYIFRVKDLDLIGVAKSFGLLRLPRMPELRDIIRDGWEDAVVDWNSFAYQDKAQEAKRLADGAAAATVLDAEREKRRAERAEKQKANVAWSDKVVKKEEREKRREKKDKKRKWMKTQTQAEQKKDGEHGEHGDEAVDEGDDWEELAREERMAKKMRKGDVSQKAFDADHDAPFALDFITPTVLAFYTSRLSTRSAIARLSLISRNLSSSAPTAMPPIFDKPTIDKYDLVLIGGGSGGSGCSRRAASYGKKVAVVEMTGILGGTCVNVGCVPKKIMWHAADLQEKITHHTQGYHIKGDAAIPKFDWATFKPQRDAYIRKLNGIYASNFEKEGVEHHHGFGRLTSANAVEVTRPDGQKYTLNTDNICIATGGHPVIPSDEEIPGASLGIDSDGFFALEEQPKRVAVVGAGYIAVELAGVFNALGSETHLIIRGETVLRTFDPAIQDVLTPWMEKTGVHLHKSSKVVKVAGEKGKTLTVTTSKGETVEVDVVLWAIGRKSLTANMGLEELGVKLDNKGDVVVDEYQNSSVKGDHGDWRRAGLSNRLFGPPEFKDDKLSYEDIPTVVFAHPTIGTVGLTEPQAREKYGDTVKIYKTSFRSLYFSMIDEEHKEPSMFKIVCVGPEERVVGIHIIGAGSDEMMQGFAVAVKMKARKKDLDDTVAIHPTSAEELVTLR</sequence>
<comment type="function">
    <text evidence="23">Catalyzes the reduction of glutathione disulfide (GSSG) to reduced glutathione (GSH). Constitutes the major mechanism to maintain a high GSH:GSSG ratio in the cytosol.</text>
</comment>
<evidence type="ECO:0000256" key="12">
    <source>
        <dbReference type="ARBA" id="ARBA00022801"/>
    </source>
</evidence>
<evidence type="ECO:0000256" key="25">
    <source>
        <dbReference type="SAM" id="MobiDB-lite"/>
    </source>
</evidence>
<keyword evidence="13 28" id="KW-0347">Helicase</keyword>
<evidence type="ECO:0000313" key="29">
    <source>
        <dbReference type="Proteomes" id="UP000620124"/>
    </source>
</evidence>
<dbReference type="SMART" id="SM00490">
    <property type="entry name" value="HELICc"/>
    <property type="match status" value="1"/>
</dbReference>
<dbReference type="InterPro" id="IPR056330">
    <property type="entry name" value="CTT_SPB4"/>
</dbReference>
<keyword evidence="7" id="KW-0963">Cytoplasm</keyword>
<dbReference type="GO" id="GO:0005829">
    <property type="term" value="C:cytosol"/>
    <property type="evidence" value="ECO:0007669"/>
    <property type="project" value="TreeGrafter"/>
</dbReference>
<keyword evidence="17" id="KW-0694">RNA-binding</keyword>
<evidence type="ECO:0000313" key="28">
    <source>
        <dbReference type="EMBL" id="KAF7353716.1"/>
    </source>
</evidence>
<evidence type="ECO:0000256" key="4">
    <source>
        <dbReference type="ARBA" id="ARBA00007532"/>
    </source>
</evidence>
<dbReference type="NCBIfam" id="NF004776">
    <property type="entry name" value="PRK06116.1"/>
    <property type="match status" value="1"/>
</dbReference>
<dbReference type="InterPro" id="IPR016156">
    <property type="entry name" value="FAD/NAD-linked_Rdtase_dimer_sf"/>
</dbReference>
<dbReference type="PRINTS" id="PR00368">
    <property type="entry name" value="FADPNR"/>
</dbReference>
<dbReference type="Pfam" id="PF13959">
    <property type="entry name" value="CTE_SPB4"/>
    <property type="match status" value="1"/>
</dbReference>
<dbReference type="GO" id="GO:0045454">
    <property type="term" value="P:cell redox homeostasis"/>
    <property type="evidence" value="ECO:0007669"/>
    <property type="project" value="InterPro"/>
</dbReference>
<keyword evidence="8" id="KW-0690">Ribosome biogenesis</keyword>
<feature type="region of interest" description="Disordered" evidence="25">
    <location>
        <begin position="437"/>
        <end position="467"/>
    </location>
</feature>
<keyword evidence="19" id="KW-0175">Coiled coil</keyword>
<dbReference type="FunFam" id="3.30.390.30:FF:000003">
    <property type="entry name" value="Glutathione reductase"/>
    <property type="match status" value="1"/>
</dbReference>
<dbReference type="InterPro" id="IPR014001">
    <property type="entry name" value="Helicase_ATP-bd"/>
</dbReference>
<dbReference type="GO" id="GO:0006364">
    <property type="term" value="P:rRNA processing"/>
    <property type="evidence" value="ECO:0007669"/>
    <property type="project" value="UniProtKB-KW"/>
</dbReference>
<dbReference type="GO" id="GO:0050660">
    <property type="term" value="F:flavin adenine dinucleotide binding"/>
    <property type="evidence" value="ECO:0007669"/>
    <property type="project" value="InterPro"/>
</dbReference>
<dbReference type="GO" id="GO:0006749">
    <property type="term" value="P:glutathione metabolic process"/>
    <property type="evidence" value="ECO:0007669"/>
    <property type="project" value="TreeGrafter"/>
</dbReference>
<dbReference type="Gene3D" id="3.40.50.300">
    <property type="entry name" value="P-loop containing nucleotide triphosphate hydrolases"/>
    <property type="match status" value="2"/>
</dbReference>
<keyword evidence="11" id="KW-0547">Nucleotide-binding</keyword>
<feature type="domain" description="Helicase ATP-binding" evidence="26">
    <location>
        <begin position="43"/>
        <end position="240"/>
    </location>
</feature>
<keyword evidence="21 24" id="KW-0676">Redox-active center</keyword>
<keyword evidence="18 24" id="KW-0560">Oxidoreductase</keyword>
<dbReference type="InterPro" id="IPR012999">
    <property type="entry name" value="Pyr_OxRdtase_I_AS"/>
</dbReference>
<evidence type="ECO:0000256" key="18">
    <source>
        <dbReference type="ARBA" id="ARBA00023002"/>
    </source>
</evidence>
<dbReference type="GO" id="GO:0004362">
    <property type="term" value="F:glutathione-disulfide reductase (NADPH) activity"/>
    <property type="evidence" value="ECO:0007669"/>
    <property type="project" value="UniProtKB-EC"/>
</dbReference>
<dbReference type="Pfam" id="PF02852">
    <property type="entry name" value="Pyr_redox_dim"/>
    <property type="match status" value="1"/>
</dbReference>
<dbReference type="OrthoDB" id="7396459at2759"/>
<proteinExistence type="inferred from homology"/>
<dbReference type="Pfam" id="PF00270">
    <property type="entry name" value="DEAD"/>
    <property type="match status" value="1"/>
</dbReference>
<dbReference type="GO" id="GO:0005739">
    <property type="term" value="C:mitochondrion"/>
    <property type="evidence" value="ECO:0007669"/>
    <property type="project" value="TreeGrafter"/>
</dbReference>
<feature type="compositionally biased region" description="Basic residues" evidence="25">
    <location>
        <begin position="610"/>
        <end position="621"/>
    </location>
</feature>
<evidence type="ECO:0000256" key="15">
    <source>
        <dbReference type="ARBA" id="ARBA00022840"/>
    </source>
</evidence>
<evidence type="ECO:0000256" key="14">
    <source>
        <dbReference type="ARBA" id="ARBA00022827"/>
    </source>
</evidence>
<evidence type="ECO:0000259" key="27">
    <source>
        <dbReference type="PROSITE" id="PS51194"/>
    </source>
</evidence>
<evidence type="ECO:0000256" key="17">
    <source>
        <dbReference type="ARBA" id="ARBA00022884"/>
    </source>
</evidence>
<feature type="domain" description="Helicase C-terminal" evidence="27">
    <location>
        <begin position="286"/>
        <end position="447"/>
    </location>
</feature>
<evidence type="ECO:0000256" key="8">
    <source>
        <dbReference type="ARBA" id="ARBA00022517"/>
    </source>
</evidence>
<dbReference type="GO" id="GO:0005730">
    <property type="term" value="C:nucleolus"/>
    <property type="evidence" value="ECO:0007669"/>
    <property type="project" value="UniProtKB-SubCell"/>
</dbReference>
<feature type="region of interest" description="Disordered" evidence="25">
    <location>
        <begin position="603"/>
        <end position="647"/>
    </location>
</feature>
<dbReference type="SMART" id="SM00487">
    <property type="entry name" value="DEXDc"/>
    <property type="match status" value="1"/>
</dbReference>
<comment type="subcellular location">
    <subcellularLocation>
        <location evidence="2">Cytoplasm</location>
    </subcellularLocation>
    <subcellularLocation>
        <location evidence="3">Nucleus</location>
        <location evidence="3">Nucleolus</location>
    </subcellularLocation>
</comment>
<evidence type="ECO:0000256" key="20">
    <source>
        <dbReference type="ARBA" id="ARBA00023157"/>
    </source>
</evidence>
<dbReference type="InterPro" id="IPR004099">
    <property type="entry name" value="Pyr_nucl-diS_OxRdtase_dimer"/>
</dbReference>
<evidence type="ECO:0000256" key="2">
    <source>
        <dbReference type="ARBA" id="ARBA00004496"/>
    </source>
</evidence>
<feature type="compositionally biased region" description="Basic and acidic residues" evidence="25">
    <location>
        <begin position="628"/>
        <end position="641"/>
    </location>
</feature>
<keyword evidence="12" id="KW-0378">Hydrolase</keyword>
<dbReference type="Gene3D" id="3.50.50.60">
    <property type="entry name" value="FAD/NAD(P)-binding domain"/>
    <property type="match status" value="2"/>
</dbReference>
<dbReference type="Gene3D" id="3.30.390.30">
    <property type="match status" value="1"/>
</dbReference>
<dbReference type="EC" id="1.8.1.7" evidence="5"/>
<dbReference type="InterPro" id="IPR011545">
    <property type="entry name" value="DEAD/DEAH_box_helicase_dom"/>
</dbReference>
<dbReference type="Pfam" id="PF07992">
    <property type="entry name" value="Pyr_redox_2"/>
    <property type="match status" value="1"/>
</dbReference>
<dbReference type="GO" id="GO:0016787">
    <property type="term" value="F:hydrolase activity"/>
    <property type="evidence" value="ECO:0007669"/>
    <property type="project" value="UniProtKB-KW"/>
</dbReference>
<evidence type="ECO:0000256" key="21">
    <source>
        <dbReference type="ARBA" id="ARBA00023284"/>
    </source>
</evidence>
<dbReference type="InterPro" id="IPR025313">
    <property type="entry name" value="SPB4-like_CTE"/>
</dbReference>
<evidence type="ECO:0000256" key="24">
    <source>
        <dbReference type="RuleBase" id="RU003691"/>
    </source>
</evidence>
<dbReference type="CDD" id="cd18787">
    <property type="entry name" value="SF2_C_DEAD"/>
    <property type="match status" value="1"/>
</dbReference>
<dbReference type="Proteomes" id="UP000620124">
    <property type="component" value="Unassembled WGS sequence"/>
</dbReference>
<reference evidence="28" key="1">
    <citation type="submission" date="2020-05" db="EMBL/GenBank/DDBJ databases">
        <title>Mycena genomes resolve the evolution of fungal bioluminescence.</title>
        <authorList>
            <person name="Tsai I.J."/>
        </authorList>
    </citation>
    <scope>NUCLEOTIDE SEQUENCE</scope>
    <source>
        <strain evidence="28">CCC161011</strain>
    </source>
</reference>
<dbReference type="PRINTS" id="PR00411">
    <property type="entry name" value="PNDRDTASEI"/>
</dbReference>
<name>A0A8H6Y7P4_9AGAR</name>
<keyword evidence="14 24" id="KW-0274">FAD</keyword>
<evidence type="ECO:0000259" key="26">
    <source>
        <dbReference type="PROSITE" id="PS51192"/>
    </source>
</evidence>
<dbReference type="InterPro" id="IPR001650">
    <property type="entry name" value="Helicase_C-like"/>
</dbReference>
<evidence type="ECO:0000256" key="1">
    <source>
        <dbReference type="ARBA" id="ARBA00001974"/>
    </source>
</evidence>
<keyword evidence="16" id="KW-0521">NADP</keyword>
<comment type="cofactor">
    <cofactor evidence="1">
        <name>FAD</name>
        <dbReference type="ChEBI" id="CHEBI:57692"/>
    </cofactor>
</comment>
<keyword evidence="15" id="KW-0067">ATP-binding</keyword>
<dbReference type="PROSITE" id="PS51192">
    <property type="entry name" value="HELICASE_ATP_BIND_1"/>
    <property type="match status" value="1"/>
</dbReference>
<keyword evidence="9" id="KW-0698">rRNA processing</keyword>
<dbReference type="SMART" id="SM01178">
    <property type="entry name" value="DUF4217"/>
    <property type="match status" value="1"/>
</dbReference>
<dbReference type="GO" id="GO:0004386">
    <property type="term" value="F:helicase activity"/>
    <property type="evidence" value="ECO:0007669"/>
    <property type="project" value="UniProtKB-KW"/>
</dbReference>
<evidence type="ECO:0000256" key="11">
    <source>
        <dbReference type="ARBA" id="ARBA00022741"/>
    </source>
</evidence>
<dbReference type="EMBL" id="JACAZI010000008">
    <property type="protein sequence ID" value="KAF7353716.1"/>
    <property type="molecule type" value="Genomic_DNA"/>
</dbReference>
<dbReference type="SUPFAM" id="SSF51905">
    <property type="entry name" value="FAD/NAD(P)-binding domain"/>
    <property type="match status" value="1"/>
</dbReference>
<gene>
    <name evidence="28" type="ORF">MVEN_01056700</name>
</gene>
<evidence type="ECO:0000256" key="6">
    <source>
        <dbReference type="ARBA" id="ARBA00017111"/>
    </source>
</evidence>
<dbReference type="FunFam" id="3.50.50.60:FF:000141">
    <property type="entry name" value="Glutathione reductase"/>
    <property type="match status" value="1"/>
</dbReference>
<dbReference type="Pfam" id="PF00271">
    <property type="entry name" value="Helicase_C"/>
    <property type="match status" value="1"/>
</dbReference>
<evidence type="ECO:0000256" key="22">
    <source>
        <dbReference type="ARBA" id="ARBA00038002"/>
    </source>
</evidence>
<evidence type="ECO:0000256" key="9">
    <source>
        <dbReference type="ARBA" id="ARBA00022552"/>
    </source>
</evidence>
<dbReference type="CDD" id="cd17960">
    <property type="entry name" value="DEADc_DDX55"/>
    <property type="match status" value="1"/>
</dbReference>
<evidence type="ECO:0000256" key="13">
    <source>
        <dbReference type="ARBA" id="ARBA00022806"/>
    </source>
</evidence>
<evidence type="ECO:0000256" key="7">
    <source>
        <dbReference type="ARBA" id="ARBA00022490"/>
    </source>
</evidence>
<accession>A0A8H6Y7P4</accession>
<dbReference type="InterPro" id="IPR027417">
    <property type="entry name" value="P-loop_NTPase"/>
</dbReference>
<dbReference type="Pfam" id="PF23681">
    <property type="entry name" value="CTT_SPB4"/>
    <property type="match status" value="1"/>
</dbReference>
<dbReference type="InterPro" id="IPR023753">
    <property type="entry name" value="FAD/NAD-binding_dom"/>
</dbReference>
<keyword evidence="29" id="KW-1185">Reference proteome</keyword>
<comment type="caution">
    <text evidence="28">The sequence shown here is derived from an EMBL/GenBank/DDBJ whole genome shotgun (WGS) entry which is preliminary data.</text>
</comment>
<evidence type="ECO:0000256" key="5">
    <source>
        <dbReference type="ARBA" id="ARBA00012607"/>
    </source>
</evidence>
<dbReference type="InterPro" id="IPR046952">
    <property type="entry name" value="GSHR/TRXR-like"/>
</dbReference>
<evidence type="ECO:0000256" key="19">
    <source>
        <dbReference type="ARBA" id="ARBA00023054"/>
    </source>
</evidence>
<evidence type="ECO:0000256" key="3">
    <source>
        <dbReference type="ARBA" id="ARBA00004604"/>
    </source>
</evidence>